<sequence length="122" mass="13977">KWLGDREPTDRALPARSQSAARLSSVGIHVSKANCRHERRGKSVRWADVACSIFWAHVAPNDDQESRLDHRCFFLIFDASQRKRADIIQQERIGSVYLDAHVLKVLGVEIWPLSSDSINHRF</sequence>
<accession>A0ACC0DX17</accession>
<dbReference type="Proteomes" id="UP001060170">
    <property type="component" value="Chromosome 14"/>
</dbReference>
<gene>
    <name evidence="1" type="ORF">MJO28_013865</name>
</gene>
<dbReference type="EMBL" id="CM045878">
    <property type="protein sequence ID" value="KAI7940213.1"/>
    <property type="molecule type" value="Genomic_DNA"/>
</dbReference>
<proteinExistence type="predicted"/>
<feature type="non-terminal residue" evidence="1">
    <location>
        <position position="1"/>
    </location>
</feature>
<organism evidence="1 2">
    <name type="scientific">Puccinia striiformis f. sp. tritici</name>
    <dbReference type="NCBI Taxonomy" id="168172"/>
    <lineage>
        <taxon>Eukaryota</taxon>
        <taxon>Fungi</taxon>
        <taxon>Dikarya</taxon>
        <taxon>Basidiomycota</taxon>
        <taxon>Pucciniomycotina</taxon>
        <taxon>Pucciniomycetes</taxon>
        <taxon>Pucciniales</taxon>
        <taxon>Pucciniaceae</taxon>
        <taxon>Puccinia</taxon>
    </lineage>
</organism>
<comment type="caution">
    <text evidence="1">The sequence shown here is derived from an EMBL/GenBank/DDBJ whole genome shotgun (WGS) entry which is preliminary data.</text>
</comment>
<protein>
    <submittedName>
        <fullName evidence="1">Uncharacterized protein</fullName>
    </submittedName>
</protein>
<keyword evidence="2" id="KW-1185">Reference proteome</keyword>
<reference evidence="1 2" key="3">
    <citation type="journal article" date="2022" name="Microbiol. Spectr.">
        <title>Folding features and dynamics of 3D genome architecture in plant fungal pathogens.</title>
        <authorList>
            <person name="Xia C."/>
        </authorList>
    </citation>
    <scope>NUCLEOTIDE SEQUENCE [LARGE SCALE GENOMIC DNA]</scope>
    <source>
        <strain evidence="1 2">93-210</strain>
    </source>
</reference>
<name>A0ACC0DX17_9BASI</name>
<evidence type="ECO:0000313" key="2">
    <source>
        <dbReference type="Proteomes" id="UP001060170"/>
    </source>
</evidence>
<reference evidence="2" key="1">
    <citation type="journal article" date="2018" name="BMC Genomics">
        <title>Genomic insights into host adaptation between the wheat stripe rust pathogen (Puccinia striiformis f. sp. tritici) and the barley stripe rust pathogen (Puccinia striiformis f. sp. hordei).</title>
        <authorList>
            <person name="Xia C."/>
            <person name="Wang M."/>
            <person name="Yin C."/>
            <person name="Cornejo O.E."/>
            <person name="Hulbert S.H."/>
            <person name="Chen X."/>
        </authorList>
    </citation>
    <scope>NUCLEOTIDE SEQUENCE [LARGE SCALE GENOMIC DNA]</scope>
    <source>
        <strain evidence="2">93-210</strain>
    </source>
</reference>
<evidence type="ECO:0000313" key="1">
    <source>
        <dbReference type="EMBL" id="KAI7940213.1"/>
    </source>
</evidence>
<reference evidence="2" key="2">
    <citation type="journal article" date="2018" name="Mol. Plant Microbe Interact.">
        <title>Genome sequence resources for the wheat stripe rust pathogen (Puccinia striiformis f. sp. tritici) and the barley stripe rust pathogen (Puccinia striiformis f. sp. hordei).</title>
        <authorList>
            <person name="Xia C."/>
            <person name="Wang M."/>
            <person name="Yin C."/>
            <person name="Cornejo O.E."/>
            <person name="Hulbert S.H."/>
            <person name="Chen X."/>
        </authorList>
    </citation>
    <scope>NUCLEOTIDE SEQUENCE [LARGE SCALE GENOMIC DNA]</scope>
    <source>
        <strain evidence="2">93-210</strain>
    </source>
</reference>